<protein>
    <submittedName>
        <fullName evidence="3">Uncharacterized protein</fullName>
    </submittedName>
</protein>
<keyword evidence="2" id="KW-0732">Signal</keyword>
<gene>
    <name evidence="3" type="ORF">Q7C36_007177</name>
</gene>
<dbReference type="Proteomes" id="UP001187315">
    <property type="component" value="Unassembled WGS sequence"/>
</dbReference>
<evidence type="ECO:0000313" key="4">
    <source>
        <dbReference type="Proteomes" id="UP001187315"/>
    </source>
</evidence>
<dbReference type="AlphaFoldDB" id="A0AA88NAW9"/>
<keyword evidence="1" id="KW-0472">Membrane</keyword>
<proteinExistence type="predicted"/>
<feature type="signal peptide" evidence="2">
    <location>
        <begin position="1"/>
        <end position="20"/>
    </location>
</feature>
<feature type="chain" id="PRO_5041694698" evidence="2">
    <location>
        <begin position="21"/>
        <end position="166"/>
    </location>
</feature>
<organism evidence="3 4">
    <name type="scientific">Tachysurus vachellii</name>
    <name type="common">Darkbarbel catfish</name>
    <name type="synonym">Pelteobagrus vachellii</name>
    <dbReference type="NCBI Taxonomy" id="175792"/>
    <lineage>
        <taxon>Eukaryota</taxon>
        <taxon>Metazoa</taxon>
        <taxon>Chordata</taxon>
        <taxon>Craniata</taxon>
        <taxon>Vertebrata</taxon>
        <taxon>Euteleostomi</taxon>
        <taxon>Actinopterygii</taxon>
        <taxon>Neopterygii</taxon>
        <taxon>Teleostei</taxon>
        <taxon>Ostariophysi</taxon>
        <taxon>Siluriformes</taxon>
        <taxon>Bagridae</taxon>
        <taxon>Tachysurus</taxon>
    </lineage>
</organism>
<evidence type="ECO:0000256" key="2">
    <source>
        <dbReference type="SAM" id="SignalP"/>
    </source>
</evidence>
<sequence>MQLLKPLFVLVYALLEAVFSDYNFQCIMNALENGSVSYTLNDTISTGWITLWTKNGTVIVDDEGNMHNDYVVHPVKGGYILRECYDMVVCTIEYPRKGISKNIPCTGDCNISTNTSADGISSINIGIVISICVIFSILLLTLIGFLVCKYCQRSHHIVNSSDVEMQ</sequence>
<comment type="caution">
    <text evidence="3">The sequence shown here is derived from an EMBL/GenBank/DDBJ whole genome shotgun (WGS) entry which is preliminary data.</text>
</comment>
<name>A0AA88NAW9_TACVA</name>
<accession>A0AA88NAW9</accession>
<keyword evidence="1" id="KW-0812">Transmembrane</keyword>
<feature type="transmembrane region" description="Helical" evidence="1">
    <location>
        <begin position="125"/>
        <end position="147"/>
    </location>
</feature>
<reference evidence="3" key="1">
    <citation type="submission" date="2023-08" db="EMBL/GenBank/DDBJ databases">
        <title>Pelteobagrus vachellii genome.</title>
        <authorList>
            <person name="Liu H."/>
        </authorList>
    </citation>
    <scope>NUCLEOTIDE SEQUENCE</scope>
    <source>
        <strain evidence="3">PRFRI_2022a</strain>
        <tissue evidence="3">Muscle</tissue>
    </source>
</reference>
<dbReference type="EMBL" id="JAVHJS010000006">
    <property type="protein sequence ID" value="KAK2855308.1"/>
    <property type="molecule type" value="Genomic_DNA"/>
</dbReference>
<keyword evidence="4" id="KW-1185">Reference proteome</keyword>
<evidence type="ECO:0000256" key="1">
    <source>
        <dbReference type="SAM" id="Phobius"/>
    </source>
</evidence>
<keyword evidence="1" id="KW-1133">Transmembrane helix</keyword>
<evidence type="ECO:0000313" key="3">
    <source>
        <dbReference type="EMBL" id="KAK2855308.1"/>
    </source>
</evidence>